<evidence type="ECO:0000256" key="1">
    <source>
        <dbReference type="PROSITE-ProRule" id="PRU00169"/>
    </source>
</evidence>
<dbReference type="PANTHER" id="PTHR43384:SF13">
    <property type="entry name" value="SLR0110 PROTEIN"/>
    <property type="match status" value="1"/>
</dbReference>
<dbReference type="SUPFAM" id="SSF52172">
    <property type="entry name" value="CheY-like"/>
    <property type="match status" value="1"/>
</dbReference>
<dbReference type="InterPro" id="IPR001789">
    <property type="entry name" value="Sig_transdc_resp-reg_receiver"/>
</dbReference>
<feature type="domain" description="Response regulatory" evidence="2">
    <location>
        <begin position="6"/>
        <end position="118"/>
    </location>
</feature>
<dbReference type="PANTHER" id="PTHR43384">
    <property type="entry name" value="SEPTUM SITE-DETERMINING PROTEIN MIND HOMOLOG, CHLOROPLASTIC-RELATED"/>
    <property type="match status" value="1"/>
</dbReference>
<gene>
    <name evidence="3" type="ORF">CHM34_16550</name>
</gene>
<comment type="caution">
    <text evidence="3">The sequence shown here is derived from an EMBL/GenBank/DDBJ whole genome shotgun (WGS) entry which is preliminary data.</text>
</comment>
<reference evidence="3 4" key="1">
    <citation type="submission" date="2017-07" db="EMBL/GenBank/DDBJ databases">
        <title>The genome sequence of Paludifilum halophilum highlights mechanisms for microbial adaptation to high salt environemnts.</title>
        <authorList>
            <person name="Belbahri L."/>
        </authorList>
    </citation>
    <scope>NUCLEOTIDE SEQUENCE [LARGE SCALE GENOMIC DNA]</scope>
    <source>
        <strain evidence="3 4">DSM 102817</strain>
    </source>
</reference>
<dbReference type="GO" id="GO:0016887">
    <property type="term" value="F:ATP hydrolysis activity"/>
    <property type="evidence" value="ECO:0007669"/>
    <property type="project" value="TreeGrafter"/>
</dbReference>
<accession>A0A235B345</accession>
<dbReference type="GO" id="GO:0051782">
    <property type="term" value="P:negative regulation of cell division"/>
    <property type="evidence" value="ECO:0007669"/>
    <property type="project" value="TreeGrafter"/>
</dbReference>
<dbReference type="RefSeq" id="WP_094265728.1">
    <property type="nucleotide sequence ID" value="NZ_NOWF01000013.1"/>
</dbReference>
<dbReference type="Gene3D" id="3.40.50.300">
    <property type="entry name" value="P-loop containing nucleotide triphosphate hydrolases"/>
    <property type="match status" value="1"/>
</dbReference>
<dbReference type="PROSITE" id="PS50110">
    <property type="entry name" value="RESPONSE_REGULATORY"/>
    <property type="match status" value="1"/>
</dbReference>
<dbReference type="Pfam" id="PF13614">
    <property type="entry name" value="AAA_31"/>
    <property type="match status" value="1"/>
</dbReference>
<name>A0A235B345_9BACL</name>
<dbReference type="GO" id="GO:0005829">
    <property type="term" value="C:cytosol"/>
    <property type="evidence" value="ECO:0007669"/>
    <property type="project" value="TreeGrafter"/>
</dbReference>
<dbReference type="Proteomes" id="UP000215459">
    <property type="component" value="Unassembled WGS sequence"/>
</dbReference>
<keyword evidence="4" id="KW-1185">Reference proteome</keyword>
<proteinExistence type="predicted"/>
<sequence>MSEEVRLLIVDEDEGHAQDMYGRVANTLPQYLHITPPEVRREIARLEPDIVLLQEPSDESGLQLLHYISNELPDAVVIYLTNHRDPIKTRDLNRAGAFDILFVPEEITALGDVLNRAVKALKVQQKVKAEVSAGFTWGRGQVGTFYSGKGGCGCSLVSATLAQTLQLDSNSSVLLVDLNLQYGGVETYLDVNHERSIYDLTPVLKELNDNHIRNVTAIEKESHMEVLVSPRDAEIAEQITEEHVQRLLRTARLYYDYILVDLPTEMNPIVYAALEEADKMFYLMTPDAPSIRTFGQVMDLYSKINVDPTDRLELILNRISKETELREKDVKQHFDFPILAELREDAKRVQQAINQGKPLRTGYKGKSSVFLKDIKKLADSLLERHSNRSAS</sequence>
<dbReference type="Gene3D" id="3.40.50.2300">
    <property type="match status" value="1"/>
</dbReference>
<evidence type="ECO:0000259" key="2">
    <source>
        <dbReference type="PROSITE" id="PS50110"/>
    </source>
</evidence>
<dbReference type="InterPro" id="IPR050625">
    <property type="entry name" value="ParA/MinD_ATPase"/>
</dbReference>
<dbReference type="InterPro" id="IPR011006">
    <property type="entry name" value="CheY-like_superfamily"/>
</dbReference>
<evidence type="ECO:0000313" key="4">
    <source>
        <dbReference type="Proteomes" id="UP000215459"/>
    </source>
</evidence>
<dbReference type="InterPro" id="IPR027417">
    <property type="entry name" value="P-loop_NTPase"/>
</dbReference>
<comment type="caution">
    <text evidence="1">Lacks conserved residue(s) required for the propagation of feature annotation.</text>
</comment>
<dbReference type="SUPFAM" id="SSF52540">
    <property type="entry name" value="P-loop containing nucleoside triphosphate hydrolases"/>
    <property type="match status" value="1"/>
</dbReference>
<dbReference type="AlphaFoldDB" id="A0A235B345"/>
<dbReference type="GO" id="GO:0005524">
    <property type="term" value="F:ATP binding"/>
    <property type="evidence" value="ECO:0007669"/>
    <property type="project" value="TreeGrafter"/>
</dbReference>
<dbReference type="GO" id="GO:0009898">
    <property type="term" value="C:cytoplasmic side of plasma membrane"/>
    <property type="evidence" value="ECO:0007669"/>
    <property type="project" value="TreeGrafter"/>
</dbReference>
<evidence type="ECO:0000313" key="3">
    <source>
        <dbReference type="EMBL" id="OYD06327.1"/>
    </source>
</evidence>
<dbReference type="OrthoDB" id="2512803at2"/>
<protein>
    <recommendedName>
        <fullName evidence="2">Response regulatory domain-containing protein</fullName>
    </recommendedName>
</protein>
<organism evidence="3 4">
    <name type="scientific">Paludifilum halophilum</name>
    <dbReference type="NCBI Taxonomy" id="1642702"/>
    <lineage>
        <taxon>Bacteria</taxon>
        <taxon>Bacillati</taxon>
        <taxon>Bacillota</taxon>
        <taxon>Bacilli</taxon>
        <taxon>Bacillales</taxon>
        <taxon>Thermoactinomycetaceae</taxon>
        <taxon>Paludifilum</taxon>
    </lineage>
</organism>
<dbReference type="EMBL" id="NOWF01000013">
    <property type="protein sequence ID" value="OYD06327.1"/>
    <property type="molecule type" value="Genomic_DNA"/>
</dbReference>
<dbReference type="GO" id="GO:0000160">
    <property type="term" value="P:phosphorelay signal transduction system"/>
    <property type="evidence" value="ECO:0007669"/>
    <property type="project" value="InterPro"/>
</dbReference>
<dbReference type="InterPro" id="IPR025669">
    <property type="entry name" value="AAA_dom"/>
</dbReference>